<dbReference type="GO" id="GO:0016607">
    <property type="term" value="C:nuclear speck"/>
    <property type="evidence" value="ECO:0000318"/>
    <property type="project" value="GO_Central"/>
</dbReference>
<dbReference type="Gene3D" id="3.90.1750.10">
    <property type="entry name" value="Hect, E3 ligase catalytic domains"/>
    <property type="match status" value="1"/>
</dbReference>
<dbReference type="InterPro" id="IPR012919">
    <property type="entry name" value="SUN_dom"/>
</dbReference>
<sequence length="2727" mass="301008">MDGIDPETLLEWLQTGIGDERDLQLMALEQLCMLLLMADNIDRCFESCPPRTFIPALCKIFIDETAPDNVLEVTARAITYYLDVSNECTRRITQVDGAVKAICARLAAAEMSDRSSKDLAEQCVKLLEHVCQRETMAVYDAGGINAMLNLVRVHGAQVHKDTMHSAMSVVTRLCGKMEPTDLELAKCAESLGALLEHDDPKVSESALRCFAALTDRFVRKMMDPAELAMHSNLVEHLISIMVSSNDESSPVAASANILSIVLSLIGNLCRGSSLITEKVLTSPNMIKGLKATLTNKEERVVTDGLRLCDLLLVLLCEGRSALPLTSVVSGDYAAGSGAERVHRQLIDAIRQKDLTALVDAIESGQVDVNFADDVGQSLTNWASAFGSIEMVQYLCDKGADVNKGHKSSSLHYAACFGRPDVSYDAGLLLSQVVKLLLQRGANPDLRDEDGKTALDKARERSDDDHNQVANILESPSTFMRNSTLSQKTKASASQQPGTSTKQELPNPQLVRKVLHQLLPIFCDIFQRSLNRTVRRTSLSLMRKIVENIGDLRQSAGEDNAAVTRSARKMSADVTAGAESLVAVVVSVLDQEDDYEGHEQVLLILQSLLEKDSELWVTELIRLGVFERVEAMAKEPPKGLEEVLAAINLEGRSRVVPMEIDFQNQPSSSSNDIMDAAPPSADIAGEEPAQPSIEVLISNLGISSYMAEPEPSTPSTSSQIAAPKPRSTTGSSASSAILQVVSKLSGVANLDKSSAADKKPTKIVLNQGSPYRWKEWRIVRGPTSLFIWSDVLLIELPFQSNGWFRYLADNDSHVQFVTGTANVDQQMSDEEKENFKKTERHEMVSRWNAVKGVFDDDWSTVPVSVLGVPSSAKKVSQKLEVPAWELWSSKSSELQIKSVSSSAPSGQANTMVTTIKIQDDAGGFLFESGTGRKTNVMPEHALPPPFHTGWSSHGVTTRKMKFRQDIQKRKVQELAWKLWNDHLKEAHAKPREALVRLEEAARLIEVSSCLHSVKTASNYKHRSAKHARIERIQEYTAAIKILYDSVVDDRRLSTFEFSVSGIVPALFALLSAIEKSPTDFYMRRIFMESFRVGESLSQLSLKIVAVLEASEKFPQYLYDSPGGSSFGLQLLSRRVRSKLEMIPSEEGKENIDENIVNKTGKVIKCEPLASVGAIKTYLMKLVARQWHDRERSQYKYVKEIKELKEKGKSVVLKHTSDFDENGVIYWIGTNGKTVPTWTNPATVKAVKVTCSDPRQPFGKPEDLLSRDSNPINCHSSDDKNSHFTFDLGVFLIPTSYTMRHSRGYGRSALRNWTLQGSIDSKKWDDIINHVDDKSLGEPGSTATWHVPEKGTVAYRYYRIAQNGKNSSGQTHYLSCSGFEIYGDIVDAVTEKIFEDAPKKESIAGPSSSGPSSSSSLPPLTKEQVLDMLPAHENNNRLKSGLTIETVTAMMQRSRHRVRDSYKLSDSKAKVVRGKDWRWEDQDGGEGKMGRIISPPESGWVDVAWENGYSNSYRYGANGNFDIERVSSSGHRYSSPSMPSGIPSSVMDAVRRNRAFYTAKGSGPPSALFGVPSGSSRGGENSSSSSSSPFPNLPIPPWRTSKSSTSPAIASRLISTVTSSGASPTPPPSSTSSTLSSLASGLGFGLNRHKQHNKPGASTLSRFASVKNPAPAGVAASGSSSGVAIGKKSMSTTNLVDDRQASAGPSVASTGQAASAESLQHQTPSLENLLARAIPHAFGRIAENQEQEEEPMGGEESDSAASMRSAASSNSQISMDSAQQQQQQQQDSDMTPRDAAGTPSTPRDDKNQTLSVSAPDLAAARQRQASAEAEGDSNMDESNSEDKTVGGDDAMEEDDEEEETVEDEEDNDDDDDDDDESSNENQEKLVELLANERGLFDKLKEVITGESLSDASSSAKDANTNEAQKKGGSKKPKKWFKKMSSYTDVLKGLMQSRYPVTLLDPSAAGMEMDEMMDEDDYYDFSEDGPDDGDSVEDEVAAHLGMPVDSFATMVAARTPITWRQFSELMSGSNRERAAMARAVASSRGNPWDDETVVKCSFEALIPAFDPRPGRSNVNQTLEVELPAVVNDFGPSKTSAKRTKDSVRFFIRGPNMSGVDNITLEMDDDCSSVFSYMQKINNNANWATKSDRGRRIWEPTYSICYCSSDNQKVEVTKIPSEESSTPVQVNQCLETIRLLARLQESIPEAEISPNVFISDKLTLKITQVLSDALVVAARALPEWCSRLIYKYPCLFTVETRNMYMQVSFFFQNLALSLEYSAKVKLISQRKFFRQQLSVSRVLSFGFNNAAMQLLNVLEEVLKEVMLLPGNMIVIMNTVLDVSELVSDLHSSSTLSLQQSCKESLWRYGCVMMMIPMLRKMQKREKSILVKERNRQGIFYVRRMGGLFPAPLPPGTEETKKASDMFRVLGVFLAKVLLDGRLVDLPLSRPFLKLLVSPQVGEQPHGPNLHNVLTLDDFEEVNPVKGSFLKELIAVSNRKKMIEKEVMDQTMKRRKIAEIKLHIKGSSCKMEDLALNFTVNPPSKVFQYTEMELVDGGGDIDVTVDNVEQYVERCEEFYLNSGIAQQMRAFREGFDRVFPLSSLRGYSPEELQRLLSGEQCPEWSRDDILNYTEPKLGYTRESPGFLRFVDVMESLTAQERKNFLQFATGCSSLPPGGLANLHPRLTIVRKVESGDGSYPSVNTCVHYLKLPEYSSAEILRERLLTAINEKGFHLN</sequence>
<comment type="similarity">
    <text evidence="3 10">Belongs to the UPL family. K-HECT subfamily.</text>
</comment>
<dbReference type="Gene3D" id="1.25.10.10">
    <property type="entry name" value="Leucine-rich Repeat Variant"/>
    <property type="match status" value="1"/>
</dbReference>
<dbReference type="InterPro" id="IPR008979">
    <property type="entry name" value="Galactose-bd-like_sf"/>
</dbReference>
<dbReference type="Pfam" id="PF07738">
    <property type="entry name" value="Sad1_UNC"/>
    <property type="match status" value="1"/>
</dbReference>
<feature type="region of interest" description="Disordered" evidence="11">
    <location>
        <begin position="1555"/>
        <end position="1635"/>
    </location>
</feature>
<dbReference type="PROSITE" id="PS50237">
    <property type="entry name" value="HECT"/>
    <property type="match status" value="1"/>
</dbReference>
<feature type="repeat" description="ANK" evidence="8">
    <location>
        <begin position="374"/>
        <end position="406"/>
    </location>
</feature>
<dbReference type="Gene3D" id="3.30.2410.10">
    <property type="entry name" value="Hect, E3 ligase catalytic domain"/>
    <property type="match status" value="1"/>
</dbReference>
<dbReference type="SUPFAM" id="SSF48371">
    <property type="entry name" value="ARM repeat"/>
    <property type="match status" value="1"/>
</dbReference>
<evidence type="ECO:0000256" key="6">
    <source>
        <dbReference type="ARBA" id="ARBA00022786"/>
    </source>
</evidence>
<dbReference type="InterPro" id="IPR035983">
    <property type="entry name" value="Hect_E3_ubiquitin_ligase"/>
</dbReference>
<feature type="region of interest" description="Disordered" evidence="11">
    <location>
        <begin position="480"/>
        <end position="506"/>
    </location>
</feature>
<dbReference type="PROSITE" id="PS51416">
    <property type="entry name" value="MIB_HERC2"/>
    <property type="match status" value="1"/>
</dbReference>
<evidence type="ECO:0000256" key="2">
    <source>
        <dbReference type="ARBA" id="ARBA00004906"/>
    </source>
</evidence>
<feature type="compositionally biased region" description="Polar residues" evidence="11">
    <location>
        <begin position="480"/>
        <end position="505"/>
    </location>
</feature>
<keyword evidence="7 8" id="KW-0040">ANK repeat</keyword>
<dbReference type="EMBL" id="HE600909">
    <property type="protein sequence ID" value="CAP26541.2"/>
    <property type="molecule type" value="Genomic_DNA"/>
</dbReference>
<dbReference type="WormBase" id="CBG05779">
    <property type="protein sequence ID" value="CBP42083"/>
    <property type="gene ID" value="WBGene00028166"/>
    <property type="gene designation" value="Cbr-hecd-1"/>
</dbReference>
<feature type="repeat" description="ANK" evidence="8">
    <location>
        <begin position="405"/>
        <end position="448"/>
    </location>
</feature>
<feature type="compositionally biased region" description="Acidic residues" evidence="11">
    <location>
        <begin position="1827"/>
        <end position="1837"/>
    </location>
</feature>
<name>A8X1N1_CAEBR</name>
<evidence type="ECO:0000259" key="13">
    <source>
        <dbReference type="PROSITE" id="PS51416"/>
    </source>
</evidence>
<dbReference type="Pfam" id="PF00023">
    <property type="entry name" value="Ank"/>
    <property type="match status" value="1"/>
</dbReference>
<organism evidence="14 15">
    <name type="scientific">Caenorhabditis briggsae</name>
    <dbReference type="NCBI Taxonomy" id="6238"/>
    <lineage>
        <taxon>Eukaryota</taxon>
        <taxon>Metazoa</taxon>
        <taxon>Ecdysozoa</taxon>
        <taxon>Nematoda</taxon>
        <taxon>Chromadorea</taxon>
        <taxon>Rhabditida</taxon>
        <taxon>Rhabditina</taxon>
        <taxon>Rhabditomorpha</taxon>
        <taxon>Rhabditoidea</taxon>
        <taxon>Rhabditidae</taxon>
        <taxon>Peloderinae</taxon>
        <taxon>Caenorhabditis</taxon>
    </lineage>
</organism>
<feature type="compositionally biased region" description="Low complexity" evidence="11">
    <location>
        <begin position="707"/>
        <end position="717"/>
    </location>
</feature>
<evidence type="ECO:0000256" key="9">
    <source>
        <dbReference type="PROSITE-ProRule" id="PRU00104"/>
    </source>
</evidence>
<feature type="compositionally biased region" description="Low complexity" evidence="11">
    <location>
        <begin position="1816"/>
        <end position="1826"/>
    </location>
</feature>
<evidence type="ECO:0000256" key="10">
    <source>
        <dbReference type="RuleBase" id="RU369009"/>
    </source>
</evidence>
<dbReference type="PANTHER" id="PTHR45670">
    <property type="entry name" value="E3 UBIQUITIN-PROTEIN LIGASE TRIP12"/>
    <property type="match status" value="1"/>
</dbReference>
<evidence type="ECO:0000256" key="4">
    <source>
        <dbReference type="ARBA" id="ARBA00022679"/>
    </source>
</evidence>
<reference evidence="14 15" key="1">
    <citation type="journal article" date="2003" name="PLoS Biol.">
        <title>The genome sequence of Caenorhabditis briggsae: a platform for comparative genomics.</title>
        <authorList>
            <person name="Stein L.D."/>
            <person name="Bao Z."/>
            <person name="Blasiar D."/>
            <person name="Blumenthal T."/>
            <person name="Brent M.R."/>
            <person name="Chen N."/>
            <person name="Chinwalla A."/>
            <person name="Clarke L."/>
            <person name="Clee C."/>
            <person name="Coghlan A."/>
            <person name="Coulson A."/>
            <person name="D'Eustachio P."/>
            <person name="Fitch D.H."/>
            <person name="Fulton L.A."/>
            <person name="Fulton R.E."/>
            <person name="Griffiths-Jones S."/>
            <person name="Harris T.W."/>
            <person name="Hillier L.W."/>
            <person name="Kamath R."/>
            <person name="Kuwabara P.E."/>
            <person name="Mardis E.R."/>
            <person name="Marra M.A."/>
            <person name="Miner T.L."/>
            <person name="Minx P."/>
            <person name="Mullikin J.C."/>
            <person name="Plumb R.W."/>
            <person name="Rogers J."/>
            <person name="Schein J.E."/>
            <person name="Sohrmann M."/>
            <person name="Spieth J."/>
            <person name="Stajich J.E."/>
            <person name="Wei C."/>
            <person name="Willey D."/>
            <person name="Wilson R.K."/>
            <person name="Durbin R."/>
            <person name="Waterston R.H."/>
        </authorList>
    </citation>
    <scope>NUCLEOTIDE SEQUENCE [LARGE SCALE GENOMIC DNA]</scope>
    <source>
        <strain evidence="14 15">AF16</strain>
    </source>
</reference>
<comment type="catalytic activity">
    <reaction evidence="1 10">
        <text>S-ubiquitinyl-[E2 ubiquitin-conjugating enzyme]-L-cysteine + [acceptor protein]-L-lysine = [E2 ubiquitin-conjugating enzyme]-L-cysteine + N(6)-ubiquitinyl-[acceptor protein]-L-lysine.</text>
        <dbReference type="EC" id="2.3.2.26"/>
    </reaction>
</comment>
<dbReference type="GO" id="GO:0061630">
    <property type="term" value="F:ubiquitin protein ligase activity"/>
    <property type="evidence" value="ECO:0000318"/>
    <property type="project" value="GO_Central"/>
</dbReference>
<feature type="region of interest" description="Disordered" evidence="11">
    <location>
        <begin position="1398"/>
        <end position="1417"/>
    </location>
</feature>
<feature type="compositionally biased region" description="Low complexity" evidence="11">
    <location>
        <begin position="1757"/>
        <end position="1784"/>
    </location>
</feature>
<dbReference type="PROSITE" id="PS50088">
    <property type="entry name" value="ANK_REPEAT"/>
    <property type="match status" value="2"/>
</dbReference>
<dbReference type="InterPro" id="IPR045322">
    <property type="entry name" value="HECTD1/TRIP12-like"/>
</dbReference>
<dbReference type="SUPFAM" id="SSF48403">
    <property type="entry name" value="Ankyrin repeat"/>
    <property type="match status" value="1"/>
</dbReference>
<dbReference type="FunCoup" id="A8X1N1">
    <property type="interactions" value="3100"/>
</dbReference>
<keyword evidence="15" id="KW-1185">Reference proteome</keyword>
<dbReference type="GO" id="GO:0046872">
    <property type="term" value="F:metal ion binding"/>
    <property type="evidence" value="ECO:0007669"/>
    <property type="project" value="InterPro"/>
</dbReference>
<dbReference type="EC" id="2.3.2.26" evidence="10"/>
<dbReference type="InterPro" id="IPR036770">
    <property type="entry name" value="Ankyrin_rpt-contain_sf"/>
</dbReference>
<feature type="compositionally biased region" description="Acidic residues" evidence="11">
    <location>
        <begin position="1847"/>
        <end position="1876"/>
    </location>
</feature>
<dbReference type="Gene3D" id="1.25.40.20">
    <property type="entry name" value="Ankyrin repeat-containing domain"/>
    <property type="match status" value="1"/>
</dbReference>
<dbReference type="FunFam" id="3.30.2410.10:FF:000007">
    <property type="entry name" value="Putative E3 ubiquitin-protein ligase HECTD1"/>
    <property type="match status" value="1"/>
</dbReference>
<dbReference type="Gene3D" id="2.60.120.260">
    <property type="entry name" value="Galactose-binding domain-like"/>
    <property type="match status" value="1"/>
</dbReference>
<evidence type="ECO:0000256" key="5">
    <source>
        <dbReference type="ARBA" id="ARBA00022737"/>
    </source>
</evidence>
<feature type="compositionally biased region" description="Low complexity" evidence="11">
    <location>
        <begin position="1571"/>
        <end position="1586"/>
    </location>
</feature>
<dbReference type="SUPFAM" id="SSF159034">
    <property type="entry name" value="Mib/herc2 domain-like"/>
    <property type="match status" value="1"/>
</dbReference>
<feature type="compositionally biased region" description="Polar residues" evidence="11">
    <location>
        <begin position="1705"/>
        <end position="1724"/>
    </location>
</feature>
<dbReference type="Gene3D" id="2.30.30.40">
    <property type="entry name" value="SH3 Domains"/>
    <property type="match status" value="1"/>
</dbReference>
<feature type="compositionally biased region" description="Polar residues" evidence="11">
    <location>
        <begin position="1598"/>
        <end position="1615"/>
    </location>
</feature>
<dbReference type="SMART" id="SM00248">
    <property type="entry name" value="ANK"/>
    <property type="match status" value="2"/>
</dbReference>
<dbReference type="InParanoid" id="A8X1N1"/>
<feature type="domain" description="HECT" evidence="12">
    <location>
        <begin position="2388"/>
        <end position="2727"/>
    </location>
</feature>
<feature type="active site" description="Glycyl thioester intermediate" evidence="9">
    <location>
        <position position="2696"/>
    </location>
</feature>
<dbReference type="Pfam" id="PF00632">
    <property type="entry name" value="HECT"/>
    <property type="match status" value="1"/>
</dbReference>
<dbReference type="FunFam" id="1.25.10.10:FF:000051">
    <property type="entry name" value="E3 ubiquitin-protein ligase HECTD1 isoform X1"/>
    <property type="match status" value="1"/>
</dbReference>
<dbReference type="STRING" id="6238.A8X1N1"/>
<dbReference type="Gene3D" id="3.30.2160.10">
    <property type="entry name" value="Hect, E3 ligase catalytic domain"/>
    <property type="match status" value="1"/>
</dbReference>
<comment type="function">
    <text evidence="10">E3 ubiquitin-protein ligase which accepts ubiquitin from an E2 ubiquitin-conjugating enzyme in the form of a thioester and then directly transfers the ubiquitin to targeted substrates.</text>
</comment>
<gene>
    <name evidence="16" type="primary">hecd-1</name>
    <name evidence="14" type="synonym">Cbr-hecd-1</name>
    <name evidence="16" type="ORF">CBG05779</name>
    <name evidence="14" type="ORF">CBG_05779</name>
</gene>
<dbReference type="GO" id="GO:0043161">
    <property type="term" value="P:proteasome-mediated ubiquitin-dependent protein catabolic process"/>
    <property type="evidence" value="ECO:0000318"/>
    <property type="project" value="GO_Central"/>
</dbReference>
<dbReference type="OMA" id="SNPINCH"/>
<dbReference type="InterPro" id="IPR002110">
    <property type="entry name" value="Ankyrin_rpt"/>
</dbReference>
<evidence type="ECO:0000259" key="12">
    <source>
        <dbReference type="PROSITE" id="PS50237"/>
    </source>
</evidence>
<feature type="domain" description="MIB/HERC2" evidence="13">
    <location>
        <begin position="1455"/>
        <end position="1527"/>
    </location>
</feature>
<evidence type="ECO:0000256" key="11">
    <source>
        <dbReference type="SAM" id="MobiDB-lite"/>
    </source>
</evidence>
<keyword evidence="6 9" id="KW-0833">Ubl conjugation pathway</keyword>
<evidence type="ECO:0000313" key="16">
    <source>
        <dbReference type="WormBase" id="CBG05779"/>
    </source>
</evidence>
<dbReference type="Proteomes" id="UP000008549">
    <property type="component" value="Unassembled WGS sequence"/>
</dbReference>
<reference evidence="14 15" key="2">
    <citation type="journal article" date="2011" name="PLoS Genet.">
        <title>Caenorhabditis briggsae recombinant inbred line genotypes reveal inter-strain incompatibility and the evolution of recombination.</title>
        <authorList>
            <person name="Ross J.A."/>
            <person name="Koboldt D.C."/>
            <person name="Staisch J.E."/>
            <person name="Chamberlin H.M."/>
            <person name="Gupta B.P."/>
            <person name="Miller R.D."/>
            <person name="Baird S.E."/>
            <person name="Haag E.S."/>
        </authorList>
    </citation>
    <scope>NUCLEOTIDE SEQUENCE [LARGE SCALE GENOMIC DNA]</scope>
    <source>
        <strain evidence="14 15">AF16</strain>
    </source>
</reference>
<feature type="compositionally biased region" description="Low complexity" evidence="11">
    <location>
        <begin position="1403"/>
        <end position="1417"/>
    </location>
</feature>
<evidence type="ECO:0000313" key="15">
    <source>
        <dbReference type="Proteomes" id="UP000008549"/>
    </source>
</evidence>
<dbReference type="PANTHER" id="PTHR45670:SF1">
    <property type="entry name" value="E3 UBIQUITIN-PROTEIN LIGASE HECTD1"/>
    <property type="match status" value="1"/>
</dbReference>
<evidence type="ECO:0000313" key="14">
    <source>
        <dbReference type="EMBL" id="CAP26541.2"/>
    </source>
</evidence>
<keyword evidence="5" id="KW-0677">Repeat</keyword>
<feature type="region of interest" description="Disordered" evidence="11">
    <location>
        <begin position="1904"/>
        <end position="1931"/>
    </location>
</feature>
<accession>A8X1N1</accession>
<feature type="compositionally biased region" description="Low complexity" evidence="11">
    <location>
        <begin position="1905"/>
        <end position="1916"/>
    </location>
</feature>
<dbReference type="SUPFAM" id="SSF56204">
    <property type="entry name" value="Hect, E3 ligase catalytic domain"/>
    <property type="match status" value="1"/>
</dbReference>
<dbReference type="InterPro" id="IPR000569">
    <property type="entry name" value="HECT_dom"/>
</dbReference>
<dbReference type="eggNOG" id="KOG4276">
    <property type="taxonomic scope" value="Eukaryota"/>
</dbReference>
<dbReference type="SUPFAM" id="SSF49785">
    <property type="entry name" value="Galactose-binding domain-like"/>
    <property type="match status" value="1"/>
</dbReference>
<feature type="region of interest" description="Disordered" evidence="11">
    <location>
        <begin position="1692"/>
        <end position="1887"/>
    </location>
</feature>
<feature type="compositionally biased region" description="Acidic residues" evidence="11">
    <location>
        <begin position="1743"/>
        <end position="1756"/>
    </location>
</feature>
<keyword evidence="4 10" id="KW-0808">Transferase</keyword>
<dbReference type="InterPro" id="IPR011989">
    <property type="entry name" value="ARM-like"/>
</dbReference>
<dbReference type="GO" id="GO:0000209">
    <property type="term" value="P:protein polyubiquitination"/>
    <property type="evidence" value="ECO:0000318"/>
    <property type="project" value="GO_Central"/>
</dbReference>
<dbReference type="CDD" id="cd00078">
    <property type="entry name" value="HECTc"/>
    <property type="match status" value="1"/>
</dbReference>
<feature type="region of interest" description="Disordered" evidence="11">
    <location>
        <begin position="706"/>
        <end position="732"/>
    </location>
</feature>
<comment type="pathway">
    <text evidence="2 10">Protein modification; protein ubiquitination.</text>
</comment>
<dbReference type="HOGENOM" id="CLU_000869_0_0_1"/>
<evidence type="ECO:0000256" key="8">
    <source>
        <dbReference type="PROSITE-ProRule" id="PRU00023"/>
    </source>
</evidence>
<evidence type="ECO:0000256" key="7">
    <source>
        <dbReference type="ARBA" id="ARBA00023043"/>
    </source>
</evidence>
<dbReference type="SMART" id="SM00119">
    <property type="entry name" value="HECTc"/>
    <property type="match status" value="1"/>
</dbReference>
<dbReference type="InterPro" id="IPR016024">
    <property type="entry name" value="ARM-type_fold"/>
</dbReference>
<dbReference type="InterPro" id="IPR037252">
    <property type="entry name" value="Mib_Herc2_sf"/>
</dbReference>
<dbReference type="UniPathway" id="UPA00143"/>
<protein>
    <recommendedName>
        <fullName evidence="10">E3 ubiquitin-protein ligase</fullName>
        <ecNumber evidence="10">2.3.2.26</ecNumber>
    </recommendedName>
</protein>
<proteinExistence type="inferred from homology"/>
<dbReference type="Pfam" id="PF06701">
    <property type="entry name" value="MIB_HERC2"/>
    <property type="match status" value="1"/>
</dbReference>
<evidence type="ECO:0000256" key="3">
    <source>
        <dbReference type="ARBA" id="ARBA00006331"/>
    </source>
</evidence>
<dbReference type="InterPro" id="IPR010606">
    <property type="entry name" value="Mib_Herc2"/>
</dbReference>
<evidence type="ECO:0000256" key="1">
    <source>
        <dbReference type="ARBA" id="ARBA00000885"/>
    </source>
</evidence>